<feature type="domain" description="Nephrocystin 3-like N-terminal" evidence="5">
    <location>
        <begin position="354"/>
        <end position="526"/>
    </location>
</feature>
<feature type="region of interest" description="Disordered" evidence="4">
    <location>
        <begin position="296"/>
        <end position="323"/>
    </location>
</feature>
<evidence type="ECO:0000259" key="5">
    <source>
        <dbReference type="Pfam" id="PF24883"/>
    </source>
</evidence>
<dbReference type="InterPro" id="IPR002110">
    <property type="entry name" value="Ankyrin_rpt"/>
</dbReference>
<feature type="repeat" description="ANK" evidence="3">
    <location>
        <begin position="1279"/>
        <end position="1311"/>
    </location>
</feature>
<dbReference type="Gene3D" id="3.40.50.1820">
    <property type="entry name" value="alpha/beta hydrolase"/>
    <property type="match status" value="1"/>
</dbReference>
<dbReference type="EMBL" id="RYZI01000002">
    <property type="protein sequence ID" value="RWA14940.1"/>
    <property type="molecule type" value="Genomic_DNA"/>
</dbReference>
<keyword evidence="2 3" id="KW-0040">ANK repeat</keyword>
<dbReference type="InterPro" id="IPR027417">
    <property type="entry name" value="P-loop_NTPase"/>
</dbReference>
<proteinExistence type="predicted"/>
<dbReference type="Pfam" id="PF00023">
    <property type="entry name" value="Ank"/>
    <property type="match status" value="1"/>
</dbReference>
<feature type="repeat" description="ANK" evidence="3">
    <location>
        <begin position="1380"/>
        <end position="1401"/>
    </location>
</feature>
<evidence type="ECO:0000313" key="6">
    <source>
        <dbReference type="EMBL" id="RWA14940.1"/>
    </source>
</evidence>
<dbReference type="InterPro" id="IPR029058">
    <property type="entry name" value="AB_hydrolase_fold"/>
</dbReference>
<sequence length="1472" mass="164784">MTESSPEPGVRHTGHVHPTGMTVLYVPSCPILDICFVHGFTGHPERTWRSKKRTASAKTSIEKFSKRAKLDLLPDVIPHGRVLTFGYDTNIRHSLNGPISRNRLGDHATDFLSALDGCRFQCPRRPLIFVAHSLGGLLVKDMLRLSKSYEHTQPDRYHVYGSTTSLFFFGTPHAGADPRNTIHKVLTNIVKVIGFRVNEQIVETLMPGAERSKLLADDFLNWIYERDWNVYTFQEEFAHSALGAKIVDDHSSCINDPRHERIVHIRADHVDMCRFTSADDPEFHKVSSALLRAQQSLPTNPPSNAGTDASHEPVSPQTASPMLSPEKRDMILESLSFPGIDARYMNLRNAQRRTCQWILKHHIYKAWIDSSQTDQHHGFLWIKGKPGTGKSISMKFLYQKAVSKADRIVLKFFFNARGTKLEHSTEGLYRSLLWQLISAIPPSNVNSYALSQLRAVDDTASWPVEALKDAFGSILANASSHDLYCFVDALDECAEKEIRDMVSFFEEIGENAVLNQRRIRVCFSSRHYPHITISRGLELVLEDEDDHSQDIRDYISSQLKIDHNRREIEEEIFNRSWRIFLWAALVVEILNKENDRGGDASVRQRLRQIPQGLHDLFQDILTRDTENIPEMILCIQWILFAKRPLRREELYFAIQIGRDPNSCTIWDQTMIPTTRIDRFNLNASKGLAEVTKKDATVQFIHESVRDYLIRERGLETLLHFQNSGVSLSGGASHDILRDICLKQIHGGHIAQSSTENESSWTNMPFLQYAITNILAHADSAQSEGSEQIDFLQNIFPREAWVSLDNALQKYKSRHHSKKVDLLYLLAEQNLASLIHIHPKRHDSFIEPKEKERFPSPLAAAMAFGNNEAVFALAFEAAKGSLTTDRVQELNQVEMELRKMPRLTSDLKNSKWGRIDSLCLLCLIGSVTLLDALLNQIIAATTIDPQELLSKAKCITSLEIDVYLIRRGARVNTITFTGDTALGKAVEADELTMAKFLLINGADPNMSRRQGCLNLRCLDIAKSSSMMVLLIRHRAQFTSALDGRKLDMPVRHLLPALGQLSDDEILSFFECADDNKFITMNSIISSTEETSLSLLRRVLNNNIDWPGLRDGYRHSYLTLAALIRNTEAIRILCQVGRADVNTRNREGQTPLCEATQYGDAATVQCLLELGADPNIAANNGETPLTLAARNDNTEAIRMLCQVGRADVNTRNNKGWTLLREATQYGDAATVQCLLELGADPNVADNSRRVPLMLAARSGNNKAVRMLCQVGRANVNTQDKEGETPLHAATRYRGAATVQCLLELGADPNIAADYGSTPLLVAAGSSDYLTLQTLLQCASINVNLPGSYGKTPIHMATIAGNEEAVQLLLSHHSIDANVDSYEGSTPLHAAAGLNHYGVVRLLLAYPSINVNPTDNDGRTPLLLAAQRSSEGIVRLMLADPRVDRTARCWAGYSVLDYAKKNVDPRVLDCIEGMR</sequence>
<keyword evidence="7" id="KW-1185">Reference proteome</keyword>
<evidence type="ECO:0000256" key="1">
    <source>
        <dbReference type="ARBA" id="ARBA00022737"/>
    </source>
</evidence>
<dbReference type="PROSITE" id="PS50088">
    <property type="entry name" value="ANK_REPEAT"/>
    <property type="match status" value="7"/>
</dbReference>
<dbReference type="Pfam" id="PF12796">
    <property type="entry name" value="Ank_2"/>
    <property type="match status" value="3"/>
</dbReference>
<feature type="repeat" description="ANK" evidence="3">
    <location>
        <begin position="1212"/>
        <end position="1244"/>
    </location>
</feature>
<dbReference type="PROSITE" id="PS50297">
    <property type="entry name" value="ANK_REP_REGION"/>
    <property type="match status" value="7"/>
</dbReference>
<dbReference type="STRING" id="363999.A0A439DKL3"/>
<gene>
    <name evidence="6" type="ORF">EKO27_g228</name>
</gene>
<evidence type="ECO:0000256" key="3">
    <source>
        <dbReference type="PROSITE-ProRule" id="PRU00023"/>
    </source>
</evidence>
<dbReference type="Gene3D" id="1.25.40.20">
    <property type="entry name" value="Ankyrin repeat-containing domain"/>
    <property type="match status" value="4"/>
</dbReference>
<reference evidence="6 7" key="1">
    <citation type="submission" date="2018-12" db="EMBL/GenBank/DDBJ databases">
        <title>Draft genome sequence of Xylaria grammica IHI A82.</title>
        <authorList>
            <person name="Buettner E."/>
            <person name="Kellner H."/>
        </authorList>
    </citation>
    <scope>NUCLEOTIDE SEQUENCE [LARGE SCALE GENOMIC DNA]</scope>
    <source>
        <strain evidence="6 7">IHI A82</strain>
    </source>
</reference>
<organism evidence="6 7">
    <name type="scientific">Xylaria grammica</name>
    <dbReference type="NCBI Taxonomy" id="363999"/>
    <lineage>
        <taxon>Eukaryota</taxon>
        <taxon>Fungi</taxon>
        <taxon>Dikarya</taxon>
        <taxon>Ascomycota</taxon>
        <taxon>Pezizomycotina</taxon>
        <taxon>Sordariomycetes</taxon>
        <taxon>Xylariomycetidae</taxon>
        <taxon>Xylariales</taxon>
        <taxon>Xylariaceae</taxon>
        <taxon>Xylaria</taxon>
    </lineage>
</organism>
<protein>
    <recommendedName>
        <fullName evidence="5">Nephrocystin 3-like N-terminal domain-containing protein</fullName>
    </recommendedName>
</protein>
<feature type="repeat" description="ANK" evidence="3">
    <location>
        <begin position="976"/>
        <end position="1008"/>
    </location>
</feature>
<dbReference type="Pfam" id="PF24883">
    <property type="entry name" value="NPHP3_N"/>
    <property type="match status" value="1"/>
</dbReference>
<evidence type="ECO:0000256" key="4">
    <source>
        <dbReference type="SAM" id="MobiDB-lite"/>
    </source>
</evidence>
<keyword evidence="1" id="KW-0677">Repeat</keyword>
<dbReference type="SUPFAM" id="SSF53474">
    <property type="entry name" value="alpha/beta-Hydrolases"/>
    <property type="match status" value="1"/>
</dbReference>
<dbReference type="SUPFAM" id="SSF52540">
    <property type="entry name" value="P-loop containing nucleoside triphosphate hydrolases"/>
    <property type="match status" value="1"/>
</dbReference>
<comment type="caution">
    <text evidence="6">The sequence shown here is derived from an EMBL/GenBank/DDBJ whole genome shotgun (WGS) entry which is preliminary data.</text>
</comment>
<feature type="repeat" description="ANK" evidence="3">
    <location>
        <begin position="1178"/>
        <end position="1202"/>
    </location>
</feature>
<dbReference type="InterPro" id="IPR056884">
    <property type="entry name" value="NPHP3-like_N"/>
</dbReference>
<dbReference type="SMART" id="SM00248">
    <property type="entry name" value="ANK"/>
    <property type="match status" value="11"/>
</dbReference>
<feature type="repeat" description="ANK" evidence="3">
    <location>
        <begin position="1145"/>
        <end position="1177"/>
    </location>
</feature>
<dbReference type="Gene3D" id="3.40.50.300">
    <property type="entry name" value="P-loop containing nucleotide triphosphate hydrolases"/>
    <property type="match status" value="1"/>
</dbReference>
<evidence type="ECO:0000313" key="7">
    <source>
        <dbReference type="Proteomes" id="UP000286045"/>
    </source>
</evidence>
<name>A0A439DKL3_9PEZI</name>
<feature type="repeat" description="ANK" evidence="3">
    <location>
        <begin position="1346"/>
        <end position="1369"/>
    </location>
</feature>
<accession>A0A439DKL3</accession>
<feature type="compositionally biased region" description="Polar residues" evidence="4">
    <location>
        <begin position="296"/>
        <end position="307"/>
    </location>
</feature>
<dbReference type="SUPFAM" id="SSF48403">
    <property type="entry name" value="Ankyrin repeat"/>
    <property type="match status" value="2"/>
</dbReference>
<dbReference type="Proteomes" id="UP000286045">
    <property type="component" value="Unassembled WGS sequence"/>
</dbReference>
<dbReference type="PANTHER" id="PTHR24178">
    <property type="entry name" value="MOLTING PROTEIN MLT-4"/>
    <property type="match status" value="1"/>
</dbReference>
<evidence type="ECO:0000256" key="2">
    <source>
        <dbReference type="ARBA" id="ARBA00023043"/>
    </source>
</evidence>
<dbReference type="InterPro" id="IPR036770">
    <property type="entry name" value="Ankyrin_rpt-contain_sf"/>
</dbReference>